<accession>A0ABR2E262</accession>
<evidence type="ECO:0000313" key="2">
    <source>
        <dbReference type="EMBL" id="KAK8551269.1"/>
    </source>
</evidence>
<proteinExistence type="predicted"/>
<feature type="compositionally biased region" description="Low complexity" evidence="1">
    <location>
        <begin position="89"/>
        <end position="100"/>
    </location>
</feature>
<protein>
    <submittedName>
        <fullName evidence="2">Uncharacterized protein</fullName>
    </submittedName>
</protein>
<dbReference type="EMBL" id="JBBPBM010000020">
    <property type="protein sequence ID" value="KAK8551269.1"/>
    <property type="molecule type" value="Genomic_DNA"/>
</dbReference>
<gene>
    <name evidence="2" type="ORF">V6N12_039917</name>
</gene>
<name>A0ABR2E262_9ROSI</name>
<dbReference type="PANTHER" id="PTHR36484:SF2">
    <property type="entry name" value="OS01G0558700 PROTEIN"/>
    <property type="match status" value="1"/>
</dbReference>
<evidence type="ECO:0000256" key="1">
    <source>
        <dbReference type="SAM" id="MobiDB-lite"/>
    </source>
</evidence>
<organism evidence="2 3">
    <name type="scientific">Hibiscus sabdariffa</name>
    <name type="common">roselle</name>
    <dbReference type="NCBI Taxonomy" id="183260"/>
    <lineage>
        <taxon>Eukaryota</taxon>
        <taxon>Viridiplantae</taxon>
        <taxon>Streptophyta</taxon>
        <taxon>Embryophyta</taxon>
        <taxon>Tracheophyta</taxon>
        <taxon>Spermatophyta</taxon>
        <taxon>Magnoliopsida</taxon>
        <taxon>eudicotyledons</taxon>
        <taxon>Gunneridae</taxon>
        <taxon>Pentapetalae</taxon>
        <taxon>rosids</taxon>
        <taxon>malvids</taxon>
        <taxon>Malvales</taxon>
        <taxon>Malvaceae</taxon>
        <taxon>Malvoideae</taxon>
        <taxon>Hibiscus</taxon>
    </lineage>
</organism>
<dbReference type="PANTHER" id="PTHR36484">
    <property type="entry name" value="OS01G0558700 PROTEIN"/>
    <property type="match status" value="1"/>
</dbReference>
<reference evidence="2 3" key="1">
    <citation type="journal article" date="2024" name="G3 (Bethesda)">
        <title>Genome assembly of Hibiscus sabdariffa L. provides insights into metabolisms of medicinal natural products.</title>
        <authorList>
            <person name="Kim T."/>
        </authorList>
    </citation>
    <scope>NUCLEOTIDE SEQUENCE [LARGE SCALE GENOMIC DNA]</scope>
    <source>
        <strain evidence="2">TK-2024</strain>
        <tissue evidence="2">Old leaves</tissue>
    </source>
</reference>
<feature type="region of interest" description="Disordered" evidence="1">
    <location>
        <begin position="1"/>
        <end position="23"/>
    </location>
</feature>
<keyword evidence="3" id="KW-1185">Reference proteome</keyword>
<comment type="caution">
    <text evidence="2">The sequence shown here is derived from an EMBL/GenBank/DDBJ whole genome shotgun (WGS) entry which is preliminary data.</text>
</comment>
<evidence type="ECO:0000313" key="3">
    <source>
        <dbReference type="Proteomes" id="UP001472677"/>
    </source>
</evidence>
<sequence>MSVKRTVGLEDKGGDEAVGGRSNTKRRSFNRCFSFMEVPMEPAVSSLKELDSNKFKAEIKRWAKAVVGYARQVSGRLGRSSRKSDRYGSSRSPSSHATKL</sequence>
<feature type="region of interest" description="Disordered" evidence="1">
    <location>
        <begin position="74"/>
        <end position="100"/>
    </location>
</feature>
<dbReference type="Proteomes" id="UP001472677">
    <property type="component" value="Unassembled WGS sequence"/>
</dbReference>